<feature type="region of interest" description="Disordered" evidence="1">
    <location>
        <begin position="1"/>
        <end position="98"/>
    </location>
</feature>
<evidence type="ECO:0000313" key="2">
    <source>
        <dbReference type="EMBL" id="AIW55229.1"/>
    </source>
</evidence>
<accession>A0A0A0UWS2</accession>
<sequence length="237" mass="26548">MPANRSEQARQRHRNIGGTFAKELDDIGFPGSDTLSKYEQKHLQEQEKTTQSPTHADDITPISLPEGWAEQPASHNGAINGYGNSSSTIRRFNGPDGSSLTVEHKAGYEKDYGEYDEQYVTYQAGPVTIKRILPPISQTDVSELVRTGERLEQYRAMLNNQPESEYAAPVIGLEALTSETGFTCIRPEYGEPPKEPYLPWNRNAWLRAREAESQARVDGLVDIPPLWDGDKQVSENQ</sequence>
<dbReference type="AlphaFoldDB" id="A0A0A0UWS2"/>
<gene>
    <name evidence="2" type="ORF">B7017_p0180</name>
</gene>
<keyword evidence="2" id="KW-0614">Plasmid</keyword>
<geneLocation type="plasmid" evidence="2">
    <name>megaplasmid pMP7017</name>
</geneLocation>
<dbReference type="EMBL" id="KM406416">
    <property type="protein sequence ID" value="AIW55229.1"/>
    <property type="molecule type" value="Genomic_DNA"/>
</dbReference>
<feature type="compositionally biased region" description="Polar residues" evidence="1">
    <location>
        <begin position="82"/>
        <end position="98"/>
    </location>
</feature>
<feature type="compositionally biased region" description="Basic and acidic residues" evidence="1">
    <location>
        <begin position="36"/>
        <end position="48"/>
    </location>
</feature>
<proteinExistence type="predicted"/>
<organism evidence="2">
    <name type="scientific">Bifidobacterium breve</name>
    <dbReference type="NCBI Taxonomy" id="1685"/>
    <lineage>
        <taxon>Bacteria</taxon>
        <taxon>Bacillati</taxon>
        <taxon>Actinomycetota</taxon>
        <taxon>Actinomycetes</taxon>
        <taxon>Bifidobacteriales</taxon>
        <taxon>Bifidobacteriaceae</taxon>
        <taxon>Bifidobacterium</taxon>
    </lineage>
</organism>
<name>A0A0A0UWS2_BIFBR</name>
<reference evidence="2" key="1">
    <citation type="journal article" date="2015" name="Appl. Environ. Microbiol.">
        <title>Discovery of a conjugative megaplasmid in Bifidobacterium breve.</title>
        <authorList>
            <person name="Bottacini F."/>
            <person name="O'Connell Motherway M."/>
            <person name="Casey E."/>
            <person name="McDonnell B."/>
            <person name="Mahony J."/>
            <person name="Ventura M."/>
            <person name="van Sinderen D."/>
        </authorList>
    </citation>
    <scope>NUCLEOTIDE SEQUENCE</scope>
    <source>
        <strain evidence="2">JCM 7017</strain>
        <plasmid evidence="2">megaplasmid pMP7017</plasmid>
    </source>
</reference>
<protein>
    <submittedName>
        <fullName evidence="2">Uncharacterized protein</fullName>
    </submittedName>
</protein>
<evidence type="ECO:0000256" key="1">
    <source>
        <dbReference type="SAM" id="MobiDB-lite"/>
    </source>
</evidence>
<dbReference type="RefSeq" id="WP_052791169.1">
    <property type="nucleotide sequence ID" value="NZ_JBHDYT010000003.1"/>
</dbReference>